<dbReference type="SUPFAM" id="SSF49785">
    <property type="entry name" value="Galactose-binding domain-like"/>
    <property type="match status" value="1"/>
</dbReference>
<dbReference type="InterPro" id="IPR013320">
    <property type="entry name" value="ConA-like_dom_sf"/>
</dbReference>
<dbReference type="GO" id="GO:0010185">
    <property type="term" value="P:regulation of cellular defense response"/>
    <property type="evidence" value="ECO:0007669"/>
    <property type="project" value="UniProtKB-ARBA"/>
</dbReference>
<dbReference type="KEGG" id="bfo:118411890"/>
<accession>A0A9J7MK70</accession>
<dbReference type="GO" id="GO:0042806">
    <property type="term" value="F:fucose binding"/>
    <property type="evidence" value="ECO:0007669"/>
    <property type="project" value="UniProtKB-ARBA"/>
</dbReference>
<feature type="domain" description="Fucolectin tachylectin-4 pentraxin-1" evidence="9">
    <location>
        <begin position="9"/>
        <end position="164"/>
    </location>
</feature>
<dbReference type="Gene3D" id="2.60.120.260">
    <property type="entry name" value="Galactose-binding domain-like"/>
    <property type="match status" value="1"/>
</dbReference>
<reference evidence="10" key="1">
    <citation type="journal article" date="2020" name="Nat. Ecol. Evol.">
        <title>Deeply conserved synteny resolves early events in vertebrate evolution.</title>
        <authorList>
            <person name="Simakov O."/>
            <person name="Marletaz F."/>
            <person name="Yue J.X."/>
            <person name="O'Connell B."/>
            <person name="Jenkins J."/>
            <person name="Brandt A."/>
            <person name="Calef R."/>
            <person name="Tung C.H."/>
            <person name="Huang T.K."/>
            <person name="Schmutz J."/>
            <person name="Satoh N."/>
            <person name="Yu J.K."/>
            <person name="Putnam N.H."/>
            <person name="Green R.E."/>
            <person name="Rokhsar D.S."/>
        </authorList>
    </citation>
    <scope>NUCLEOTIDE SEQUENCE [LARGE SCALE GENOMIC DNA]</scope>
    <source>
        <strain evidence="10">S238N-H82</strain>
    </source>
</reference>
<dbReference type="RefSeq" id="XP_035670276.1">
    <property type="nucleotide sequence ID" value="XM_035814383.1"/>
</dbReference>
<dbReference type="PANTHER" id="PTHR45713">
    <property type="entry name" value="FTP DOMAIN-CONTAINING PROTEIN"/>
    <property type="match status" value="1"/>
</dbReference>
<dbReference type="GeneID" id="118411890"/>
<dbReference type="SUPFAM" id="SSF49899">
    <property type="entry name" value="Concanavalin A-like lectins/glucanases"/>
    <property type="match status" value="1"/>
</dbReference>
<comment type="similarity">
    <text evidence="2">Belongs to the fucolectin family.</text>
</comment>
<evidence type="ECO:0000256" key="3">
    <source>
        <dbReference type="ARBA" id="ARBA00011233"/>
    </source>
</evidence>
<evidence type="ECO:0000256" key="6">
    <source>
        <dbReference type="ARBA" id="ARBA00022837"/>
    </source>
</evidence>
<reference evidence="11" key="2">
    <citation type="submission" date="2025-08" db="UniProtKB">
        <authorList>
            <consortium name="RefSeq"/>
        </authorList>
    </citation>
    <scope>IDENTIFICATION</scope>
    <source>
        <strain evidence="11">S238N-H82</strain>
        <tissue evidence="11">Testes</tissue>
    </source>
</reference>
<evidence type="ECO:0000256" key="5">
    <source>
        <dbReference type="ARBA" id="ARBA00022734"/>
    </source>
</evidence>
<keyword evidence="7" id="KW-1015">Disulfide bond</keyword>
<dbReference type="Proteomes" id="UP000001554">
    <property type="component" value="Chromosome 3"/>
</dbReference>
<evidence type="ECO:0000313" key="11">
    <source>
        <dbReference type="RefSeq" id="XP_035670276.1"/>
    </source>
</evidence>
<name>A0A9J7MK70_BRAFL</name>
<dbReference type="SMART" id="SM00607">
    <property type="entry name" value="FTP"/>
    <property type="match status" value="1"/>
</dbReference>
<dbReference type="InterPro" id="IPR008979">
    <property type="entry name" value="Galactose-bd-like_sf"/>
</dbReference>
<feature type="region of interest" description="Disordered" evidence="8">
    <location>
        <begin position="16"/>
        <end position="41"/>
    </location>
</feature>
<gene>
    <name evidence="11" type="primary">LOC118411890</name>
</gene>
<evidence type="ECO:0000256" key="2">
    <source>
        <dbReference type="ARBA" id="ARBA00010147"/>
    </source>
</evidence>
<organism evidence="10 11">
    <name type="scientific">Branchiostoma floridae</name>
    <name type="common">Florida lancelet</name>
    <name type="synonym">Amphioxus</name>
    <dbReference type="NCBI Taxonomy" id="7739"/>
    <lineage>
        <taxon>Eukaryota</taxon>
        <taxon>Metazoa</taxon>
        <taxon>Chordata</taxon>
        <taxon>Cephalochordata</taxon>
        <taxon>Leptocardii</taxon>
        <taxon>Amphioxiformes</taxon>
        <taxon>Branchiostomatidae</taxon>
        <taxon>Branchiostoma</taxon>
    </lineage>
</organism>
<evidence type="ECO:0000313" key="10">
    <source>
        <dbReference type="Proteomes" id="UP000001554"/>
    </source>
</evidence>
<dbReference type="OrthoDB" id="547680at2759"/>
<keyword evidence="10" id="KW-1185">Reference proteome</keyword>
<keyword evidence="5" id="KW-0430">Lectin</keyword>
<proteinExistence type="inferred from homology"/>
<dbReference type="GO" id="GO:0046872">
    <property type="term" value="F:metal ion binding"/>
    <property type="evidence" value="ECO:0007669"/>
    <property type="project" value="UniProtKB-KW"/>
</dbReference>
<evidence type="ECO:0000256" key="7">
    <source>
        <dbReference type="ARBA" id="ARBA00023157"/>
    </source>
</evidence>
<comment type="function">
    <text evidence="1">Acts as a defensive agent. Recognizes blood group fucosylated oligosaccharides including A, B, H and Lewis B-type antigens. Does not recognize Lewis A antigen and has low affinity for monovalent haptens.</text>
</comment>
<evidence type="ECO:0000256" key="1">
    <source>
        <dbReference type="ARBA" id="ARBA00002219"/>
    </source>
</evidence>
<dbReference type="AlphaFoldDB" id="A0A9J7MK70"/>
<comment type="subunit">
    <text evidence="3">Homotrimer.</text>
</comment>
<evidence type="ECO:0000259" key="9">
    <source>
        <dbReference type="SMART" id="SM00607"/>
    </source>
</evidence>
<dbReference type="InterPro" id="IPR006585">
    <property type="entry name" value="FTP1"/>
</dbReference>
<evidence type="ECO:0000256" key="4">
    <source>
        <dbReference type="ARBA" id="ARBA00022723"/>
    </source>
</evidence>
<keyword evidence="6" id="KW-0106">Calcium</keyword>
<protein>
    <submittedName>
        <fullName evidence="11">Fucolectin-1-like</fullName>
    </submittedName>
</protein>
<dbReference type="Gene3D" id="2.60.120.200">
    <property type="match status" value="1"/>
</dbReference>
<dbReference type="Pfam" id="PF22633">
    <property type="entry name" value="F5_F8_type_C_2"/>
    <property type="match status" value="1"/>
</dbReference>
<dbReference type="GO" id="GO:0001868">
    <property type="term" value="P:regulation of complement activation, lectin pathway"/>
    <property type="evidence" value="ECO:0007669"/>
    <property type="project" value="UniProtKB-ARBA"/>
</dbReference>
<keyword evidence="4" id="KW-0479">Metal-binding</keyword>
<evidence type="ECO:0000256" key="8">
    <source>
        <dbReference type="SAM" id="MobiDB-lite"/>
    </source>
</evidence>
<dbReference type="PANTHER" id="PTHR45713:SF6">
    <property type="entry name" value="F5_8 TYPE C DOMAIN-CONTAINING PROTEIN"/>
    <property type="match status" value="1"/>
</dbReference>
<dbReference type="InterPro" id="IPR051941">
    <property type="entry name" value="BG_Antigen-Binding_Lectin"/>
</dbReference>
<sequence>MPVLLPAAGANVAVGKPADQTSTYPGGEPGRAVDGNTDGDYSAGSCAASPYQGQANVSWWVDLGEPYMIDRVVIFNRQDEFPERLNPFNIHIGDLNPFNIHIGDSGDVISNPRCGGDHHIDVTQPSISVSCPGMRGRYVVVRLPGPSRVLNICEVQVFPAIPRRVGLWPLNAEHLANDTSGGGNHGVAVGTTLAEGPDGEAQSAFTFAGNHQSYIEIANNGELDVKRSFTILLFAYHLGGQPMLDYRGPGAGTLFWIWPDRQLYIEYVT</sequence>